<keyword evidence="3" id="KW-1133">Transmembrane helix</keyword>
<reference evidence="5 6" key="1">
    <citation type="submission" date="2024-05" db="EMBL/GenBank/DDBJ databases">
        <title>A high-quality chromosomal-level genome assembly of Topmouth culter (Culter alburnus).</title>
        <authorList>
            <person name="Zhao H."/>
        </authorList>
    </citation>
    <scope>NUCLEOTIDE SEQUENCE [LARGE SCALE GENOMIC DNA]</scope>
    <source>
        <strain evidence="5">CATC2023</strain>
        <tissue evidence="5">Muscle</tissue>
    </source>
</reference>
<keyword evidence="3" id="KW-0812">Transmembrane</keyword>
<dbReference type="PANTHER" id="PTHR19957:SF139">
    <property type="entry name" value="SYNTAXIN-17"/>
    <property type="match status" value="1"/>
</dbReference>
<dbReference type="InterPro" id="IPR028676">
    <property type="entry name" value="STX17_SNARE"/>
</dbReference>
<dbReference type="EMBL" id="JAWDJR010000016">
    <property type="protein sequence ID" value="KAK9961116.1"/>
    <property type="molecule type" value="Genomic_DNA"/>
</dbReference>
<dbReference type="GO" id="GO:0006887">
    <property type="term" value="P:exocytosis"/>
    <property type="evidence" value="ECO:0007669"/>
    <property type="project" value="TreeGrafter"/>
</dbReference>
<name>A0AAW1ZIB1_CULAL</name>
<dbReference type="Gene3D" id="1.20.5.110">
    <property type="match status" value="1"/>
</dbReference>
<dbReference type="AlphaFoldDB" id="A0AAW1ZIB1"/>
<dbReference type="PROSITE" id="PS50192">
    <property type="entry name" value="T_SNARE"/>
    <property type="match status" value="1"/>
</dbReference>
<accession>A0AAW1ZIB1</accession>
<dbReference type="GO" id="GO:0012505">
    <property type="term" value="C:endomembrane system"/>
    <property type="evidence" value="ECO:0007669"/>
    <property type="project" value="TreeGrafter"/>
</dbReference>
<evidence type="ECO:0000313" key="5">
    <source>
        <dbReference type="EMBL" id="KAK9961116.1"/>
    </source>
</evidence>
<dbReference type="SUPFAM" id="SSF47661">
    <property type="entry name" value="t-snare proteins"/>
    <property type="match status" value="1"/>
</dbReference>
<proteinExistence type="inferred from homology"/>
<protein>
    <recommendedName>
        <fullName evidence="4">t-SNARE coiled-coil homology domain-containing protein</fullName>
    </recommendedName>
</protein>
<feature type="transmembrane region" description="Helical" evidence="3">
    <location>
        <begin position="220"/>
        <end position="240"/>
    </location>
</feature>
<dbReference type="GO" id="GO:0005886">
    <property type="term" value="C:plasma membrane"/>
    <property type="evidence" value="ECO:0007669"/>
    <property type="project" value="TreeGrafter"/>
</dbReference>
<dbReference type="PROSITE" id="PS00914">
    <property type="entry name" value="SYNTAXIN"/>
    <property type="match status" value="1"/>
</dbReference>
<keyword evidence="2" id="KW-0175">Coiled coil</keyword>
<dbReference type="InterPro" id="IPR006012">
    <property type="entry name" value="Syntaxin/epimorphin_CS"/>
</dbReference>
<dbReference type="GO" id="GO:0006906">
    <property type="term" value="P:vesicle fusion"/>
    <property type="evidence" value="ECO:0007669"/>
    <property type="project" value="TreeGrafter"/>
</dbReference>
<dbReference type="GO" id="GO:0031201">
    <property type="term" value="C:SNARE complex"/>
    <property type="evidence" value="ECO:0007669"/>
    <property type="project" value="TreeGrafter"/>
</dbReference>
<dbReference type="InterPro" id="IPR045242">
    <property type="entry name" value="Syntaxin"/>
</dbReference>
<keyword evidence="3" id="KW-0472">Membrane</keyword>
<evidence type="ECO:0000256" key="2">
    <source>
        <dbReference type="ARBA" id="ARBA00023054"/>
    </source>
</evidence>
<feature type="transmembrane region" description="Helical" evidence="3">
    <location>
        <begin position="246"/>
        <end position="266"/>
    </location>
</feature>
<dbReference type="SMART" id="SM00397">
    <property type="entry name" value="t_SNARE"/>
    <property type="match status" value="1"/>
</dbReference>
<evidence type="ECO:0000256" key="3">
    <source>
        <dbReference type="SAM" id="Phobius"/>
    </source>
</evidence>
<comment type="similarity">
    <text evidence="1">Belongs to the syntaxin family.</text>
</comment>
<evidence type="ECO:0000313" key="6">
    <source>
        <dbReference type="Proteomes" id="UP001479290"/>
    </source>
</evidence>
<dbReference type="CDD" id="cd15846">
    <property type="entry name" value="SNARE_syntaxin17"/>
    <property type="match status" value="1"/>
</dbReference>
<dbReference type="PANTHER" id="PTHR19957">
    <property type="entry name" value="SYNTAXIN"/>
    <property type="match status" value="1"/>
</dbReference>
<feature type="domain" description="T-SNARE coiled-coil homology" evidence="4">
    <location>
        <begin position="153"/>
        <end position="215"/>
    </location>
</feature>
<dbReference type="Proteomes" id="UP001479290">
    <property type="component" value="Unassembled WGS sequence"/>
</dbReference>
<dbReference type="InterPro" id="IPR010989">
    <property type="entry name" value="SNARE"/>
</dbReference>
<evidence type="ECO:0000259" key="4">
    <source>
        <dbReference type="PROSITE" id="PS50192"/>
    </source>
</evidence>
<sequence length="292" mass="31898">MMAEEAGKLPLRRLEPPILKFIKVAIPTDLERLHQHQHNIEKFQRGRQWDKLHQEHINSSRTVQQLRSNLREMEKLCGRVRSADVEDLEKLVQPIRDRASTAIQEFLQIHSDAINRPCLHETIGTASDKLHSDGDTDVPGSPVTQTQLLLPEIPPEQNAAESWDTLAEDLLELNGLVQEFSTIVHAQQEKIDSIEANVSIAAANVEEGTQSLGKAARSKLAVLPVAGAVVGGVLGGPLGLLAGFKVAGVVAAVGGGLLGFAGGNMIQQKRKERIDLQLQQLKSNNNSKNDTQ</sequence>
<evidence type="ECO:0000256" key="1">
    <source>
        <dbReference type="ARBA" id="ARBA00009063"/>
    </source>
</evidence>
<dbReference type="GO" id="GO:0000421">
    <property type="term" value="C:autophagosome membrane"/>
    <property type="evidence" value="ECO:0007669"/>
    <property type="project" value="TreeGrafter"/>
</dbReference>
<dbReference type="GO" id="GO:0006886">
    <property type="term" value="P:intracellular protein transport"/>
    <property type="evidence" value="ECO:0007669"/>
    <property type="project" value="InterPro"/>
</dbReference>
<dbReference type="GO" id="GO:0000149">
    <property type="term" value="F:SNARE binding"/>
    <property type="evidence" value="ECO:0007669"/>
    <property type="project" value="TreeGrafter"/>
</dbReference>
<dbReference type="GO" id="GO:0005484">
    <property type="term" value="F:SNAP receptor activity"/>
    <property type="evidence" value="ECO:0007669"/>
    <property type="project" value="InterPro"/>
</dbReference>
<comment type="caution">
    <text evidence="5">The sequence shown here is derived from an EMBL/GenBank/DDBJ whole genome shotgun (WGS) entry which is preliminary data.</text>
</comment>
<dbReference type="Pfam" id="PF26585">
    <property type="entry name" value="STX17_N"/>
    <property type="match status" value="1"/>
</dbReference>
<keyword evidence="6" id="KW-1185">Reference proteome</keyword>
<dbReference type="InterPro" id="IPR000727">
    <property type="entry name" value="T_SNARE_dom"/>
</dbReference>
<gene>
    <name evidence="5" type="ORF">ABG768_008926</name>
</gene>
<dbReference type="GO" id="GO:0048278">
    <property type="term" value="P:vesicle docking"/>
    <property type="evidence" value="ECO:0007669"/>
    <property type="project" value="TreeGrafter"/>
</dbReference>
<organism evidence="5 6">
    <name type="scientific">Culter alburnus</name>
    <name type="common">Topmouth culter</name>
    <dbReference type="NCBI Taxonomy" id="194366"/>
    <lineage>
        <taxon>Eukaryota</taxon>
        <taxon>Metazoa</taxon>
        <taxon>Chordata</taxon>
        <taxon>Craniata</taxon>
        <taxon>Vertebrata</taxon>
        <taxon>Euteleostomi</taxon>
        <taxon>Actinopterygii</taxon>
        <taxon>Neopterygii</taxon>
        <taxon>Teleostei</taxon>
        <taxon>Ostariophysi</taxon>
        <taxon>Cypriniformes</taxon>
        <taxon>Xenocyprididae</taxon>
        <taxon>Xenocypridinae</taxon>
        <taxon>Culter</taxon>
    </lineage>
</organism>
<dbReference type="InterPro" id="IPR059001">
    <property type="entry name" value="STX17_N"/>
</dbReference>